<proteinExistence type="inferred from homology"/>
<reference evidence="9 11" key="2">
    <citation type="submission" date="2022-03" db="EMBL/GenBank/DDBJ databases">
        <title>Genome sequencing of Morococcus cerebrosus.</title>
        <authorList>
            <person name="Baek M.-G."/>
            <person name="Yi H."/>
        </authorList>
    </citation>
    <scope>NUCLEOTIDE SEQUENCE [LARGE SCALE GENOMIC DNA]</scope>
    <source>
        <strain evidence="9 11">CIP 81.93</strain>
    </source>
</reference>
<dbReference type="PANTHER" id="PTHR33452:SF7">
    <property type="entry name" value="DOXX FAMILY PROTEIN"/>
    <property type="match status" value="1"/>
</dbReference>
<evidence type="ECO:0000256" key="2">
    <source>
        <dbReference type="ARBA" id="ARBA00006679"/>
    </source>
</evidence>
<dbReference type="GO" id="GO:0005886">
    <property type="term" value="C:plasma membrane"/>
    <property type="evidence" value="ECO:0007669"/>
    <property type="project" value="UniProtKB-SubCell"/>
</dbReference>
<comment type="similarity">
    <text evidence="2">Belongs to the DoxX family.</text>
</comment>
<dbReference type="Pfam" id="PF07681">
    <property type="entry name" value="DoxX"/>
    <property type="match status" value="1"/>
</dbReference>
<dbReference type="RefSeq" id="WP_039408982.1">
    <property type="nucleotide sequence ID" value="NZ_CP094242.1"/>
</dbReference>
<keyword evidence="3" id="KW-1003">Cell membrane</keyword>
<dbReference type="PATRIC" id="fig|1056807.3.peg.1900"/>
<keyword evidence="11" id="KW-1185">Reference proteome</keyword>
<name>A0A0C1ECT9_9NEIS</name>
<feature type="transmembrane region" description="Helical" evidence="7">
    <location>
        <begin position="114"/>
        <end position="138"/>
    </location>
</feature>
<dbReference type="EMBL" id="JUFZ01000095">
    <property type="protein sequence ID" value="KIC06623.1"/>
    <property type="molecule type" value="Genomic_DNA"/>
</dbReference>
<protein>
    <submittedName>
        <fullName evidence="9">DoxX family protein</fullName>
    </submittedName>
    <submittedName>
        <fullName evidence="8">Membrane protein</fullName>
    </submittedName>
</protein>
<evidence type="ECO:0000256" key="1">
    <source>
        <dbReference type="ARBA" id="ARBA00004651"/>
    </source>
</evidence>
<organism evidence="8 10">
    <name type="scientific">Morococcus cerebrosus</name>
    <dbReference type="NCBI Taxonomy" id="1056807"/>
    <lineage>
        <taxon>Bacteria</taxon>
        <taxon>Pseudomonadati</taxon>
        <taxon>Pseudomonadota</taxon>
        <taxon>Betaproteobacteria</taxon>
        <taxon>Neisseriales</taxon>
        <taxon>Neisseriaceae</taxon>
        <taxon>Morococcus</taxon>
    </lineage>
</organism>
<keyword evidence="6 7" id="KW-0472">Membrane</keyword>
<sequence length="151" mass="16771">MKMNTTAPWQSALGLLALRLFAAYEFWESGMQKWSGENWFAEINDQFPFPFYLLPDSVNWNLAMWAELVFPVLLLLGLATRLSALGLIIVTAVAWAAVHAGAGYNVCDNGYKMALIYIVVLIPILLQGAGCLSLDALLKKRFCPKCRVGNQ</sequence>
<reference evidence="8 10" key="1">
    <citation type="submission" date="2014-12" db="EMBL/GenBank/DDBJ databases">
        <title>Genome sequence of Morococcus cerebrosus.</title>
        <authorList>
            <person name="Shin S.-K."/>
            <person name="Yi H."/>
        </authorList>
    </citation>
    <scope>NUCLEOTIDE SEQUENCE [LARGE SCALE GENOMIC DNA]</scope>
    <source>
        <strain evidence="8 10">CIP 81.93</strain>
    </source>
</reference>
<evidence type="ECO:0000256" key="7">
    <source>
        <dbReference type="SAM" id="Phobius"/>
    </source>
</evidence>
<dbReference type="EMBL" id="CP094242">
    <property type="protein sequence ID" value="UNV87227.1"/>
    <property type="molecule type" value="Genomic_DNA"/>
</dbReference>
<gene>
    <name evidence="8" type="ORF">MCC93_19790</name>
    <name evidence="9" type="ORF">MON37_11375</name>
</gene>
<evidence type="ECO:0000256" key="6">
    <source>
        <dbReference type="ARBA" id="ARBA00023136"/>
    </source>
</evidence>
<evidence type="ECO:0000313" key="8">
    <source>
        <dbReference type="EMBL" id="KIC06623.1"/>
    </source>
</evidence>
<evidence type="ECO:0000313" key="10">
    <source>
        <dbReference type="Proteomes" id="UP000031390"/>
    </source>
</evidence>
<evidence type="ECO:0000313" key="9">
    <source>
        <dbReference type="EMBL" id="UNV87227.1"/>
    </source>
</evidence>
<comment type="subcellular location">
    <subcellularLocation>
        <location evidence="1">Cell membrane</location>
        <topology evidence="1">Multi-pass membrane protein</topology>
    </subcellularLocation>
</comment>
<dbReference type="Proteomes" id="UP000031390">
    <property type="component" value="Unassembled WGS sequence"/>
</dbReference>
<keyword evidence="4 7" id="KW-0812">Transmembrane</keyword>
<accession>A0A0C1ECT9</accession>
<dbReference type="Proteomes" id="UP000829504">
    <property type="component" value="Chromosome"/>
</dbReference>
<evidence type="ECO:0000313" key="11">
    <source>
        <dbReference type="Proteomes" id="UP000829504"/>
    </source>
</evidence>
<dbReference type="InterPro" id="IPR051907">
    <property type="entry name" value="DoxX-like_oxidoreductase"/>
</dbReference>
<keyword evidence="5 7" id="KW-1133">Transmembrane helix</keyword>
<feature type="transmembrane region" description="Helical" evidence="7">
    <location>
        <begin position="84"/>
        <end position="102"/>
    </location>
</feature>
<evidence type="ECO:0000256" key="5">
    <source>
        <dbReference type="ARBA" id="ARBA00022989"/>
    </source>
</evidence>
<dbReference type="AlphaFoldDB" id="A0A0C1ECT9"/>
<dbReference type="PANTHER" id="PTHR33452">
    <property type="entry name" value="OXIDOREDUCTASE CATD-RELATED"/>
    <property type="match status" value="1"/>
</dbReference>
<evidence type="ECO:0000256" key="3">
    <source>
        <dbReference type="ARBA" id="ARBA00022475"/>
    </source>
</evidence>
<evidence type="ECO:0000256" key="4">
    <source>
        <dbReference type="ARBA" id="ARBA00022692"/>
    </source>
</evidence>
<dbReference type="InterPro" id="IPR032808">
    <property type="entry name" value="DoxX"/>
</dbReference>
<feature type="transmembrane region" description="Helical" evidence="7">
    <location>
        <begin position="58"/>
        <end position="77"/>
    </location>
</feature>